<evidence type="ECO:0000256" key="2">
    <source>
        <dbReference type="ARBA" id="ARBA00007431"/>
    </source>
</evidence>
<dbReference type="GO" id="GO:0000750">
    <property type="term" value="P:pheromone-dependent signal transduction involved in conjugation with cellular fusion"/>
    <property type="evidence" value="ECO:0007669"/>
    <property type="project" value="InterPro"/>
</dbReference>
<sequence>MTISDSFWSFARHDASWTSVASSSKAGRKTAVFTRQYIETIGGGANRHEFKHRVRGDARLPVELIVDMVLLAAHEVCLNGQDERSKRLLELARVSRACHRAVLSMFLLPQLCLYGLHQIRSFAVSLDQDRVGIRALARTRVYSLTVRACSQPWMEHGYGPALFDASQAQMLFEKDLLPFVRIILSHCHALETLHLEGVPRGLQQCFAQLPNRLRAYSCLMGHYGGDLHRDFWLAQRWSNLEHLQLHGPRFRFTPNTATMLACLPKLKKLGLVVPMVVTSASSLPIESELGAQAEAVELDLSGSINPLQILIDRCSTLEAVLLVGHAEKDYVGYTEKYRHWLRSLRRRRLADASTAKVHLQLITALRPSSVASDEEFSAASRRRVHPCEVSAWIMGRAQRDLHWFDDEECGKQSRAMDGELDYWKEAFELAEHPSSSSSTAASTATTSALMSRTGSNTPSWIAAASLAQQQHTRAVDEAIHAVDMLSDDDPHASLQEIV</sequence>
<dbReference type="EMBL" id="CM003160">
    <property type="protein sequence ID" value="KIS66017.1"/>
    <property type="molecule type" value="Genomic_DNA"/>
</dbReference>
<keyword evidence="4" id="KW-0807">Transducer</keyword>
<keyword evidence="7" id="KW-1185">Reference proteome</keyword>
<dbReference type="STRING" id="237631.A0A0D1BVE7"/>
<dbReference type="GO" id="GO:0007186">
    <property type="term" value="P:G protein-coupled receptor signaling pathway"/>
    <property type="evidence" value="ECO:0000318"/>
    <property type="project" value="GO_Central"/>
</dbReference>
<dbReference type="InterPro" id="IPR041848">
    <property type="entry name" value="Ste18_fungal"/>
</dbReference>
<dbReference type="InParanoid" id="A0A0D1BVE7"/>
<comment type="subcellular location">
    <subcellularLocation>
        <location evidence="1">Membrane</location>
    </subcellularLocation>
</comment>
<accession>A0A0D1BVE7</accession>
<protein>
    <recommendedName>
        <fullName evidence="8">F-box domain-containing protein</fullName>
    </recommendedName>
</protein>
<evidence type="ECO:0000256" key="3">
    <source>
        <dbReference type="ARBA" id="ARBA00023136"/>
    </source>
</evidence>
<name>A0A0D1BVE7_MYCMD</name>
<dbReference type="eggNOG" id="ENOG502T8GT">
    <property type="taxonomic scope" value="Eukaryota"/>
</dbReference>
<evidence type="ECO:0000256" key="4">
    <source>
        <dbReference type="ARBA" id="ARBA00023224"/>
    </source>
</evidence>
<feature type="region of interest" description="Disordered" evidence="5">
    <location>
        <begin position="434"/>
        <end position="453"/>
    </location>
</feature>
<dbReference type="RefSeq" id="XP_011392489.1">
    <property type="nucleotide sequence ID" value="XM_011394187.1"/>
</dbReference>
<comment type="similarity">
    <text evidence="2">Belongs to the G protein gamma family.</text>
</comment>
<dbReference type="KEGG" id="uma:UMAG_11208"/>
<gene>
    <name evidence="6" type="ORF">UMAG_11208</name>
</gene>
<evidence type="ECO:0000256" key="1">
    <source>
        <dbReference type="ARBA" id="ARBA00004370"/>
    </source>
</evidence>
<evidence type="ECO:0000256" key="5">
    <source>
        <dbReference type="SAM" id="MobiDB-lite"/>
    </source>
</evidence>
<dbReference type="PANTHER" id="PTHR28189">
    <property type="entry name" value="GUANINE NUCLEOTIDE-BINDING PROTEIN SUBUNIT GAMMA"/>
    <property type="match status" value="1"/>
</dbReference>
<evidence type="ECO:0000313" key="7">
    <source>
        <dbReference type="Proteomes" id="UP000000561"/>
    </source>
</evidence>
<dbReference type="OrthoDB" id="3360290at2759"/>
<keyword evidence="3" id="KW-0472">Membrane</keyword>
<evidence type="ECO:0008006" key="8">
    <source>
        <dbReference type="Google" id="ProtNLM"/>
    </source>
</evidence>
<feature type="compositionally biased region" description="Low complexity" evidence="5">
    <location>
        <begin position="434"/>
        <end position="448"/>
    </location>
</feature>
<dbReference type="GeneID" id="23567119"/>
<dbReference type="GO" id="GO:0031681">
    <property type="term" value="F:G-protein beta-subunit binding"/>
    <property type="evidence" value="ECO:0007669"/>
    <property type="project" value="InterPro"/>
</dbReference>
<dbReference type="PANTHER" id="PTHR28189:SF1">
    <property type="entry name" value="GUANINE NUCLEOTIDE-BINDING PROTEIN SUBUNIT GAMMA"/>
    <property type="match status" value="1"/>
</dbReference>
<dbReference type="VEuPathDB" id="FungiDB:UMAG_11208"/>
<evidence type="ECO:0000313" key="6">
    <source>
        <dbReference type="EMBL" id="KIS66017.1"/>
    </source>
</evidence>
<proteinExistence type="inferred from homology"/>
<organism evidence="6 7">
    <name type="scientific">Mycosarcoma maydis</name>
    <name type="common">Corn smut fungus</name>
    <name type="synonym">Ustilago maydis</name>
    <dbReference type="NCBI Taxonomy" id="5270"/>
    <lineage>
        <taxon>Eukaryota</taxon>
        <taxon>Fungi</taxon>
        <taxon>Dikarya</taxon>
        <taxon>Basidiomycota</taxon>
        <taxon>Ustilaginomycotina</taxon>
        <taxon>Ustilaginomycetes</taxon>
        <taxon>Ustilaginales</taxon>
        <taxon>Ustilaginaceae</taxon>
        <taxon>Mycosarcoma</taxon>
    </lineage>
</organism>
<dbReference type="GO" id="GO:0005834">
    <property type="term" value="C:heterotrimeric G-protein complex"/>
    <property type="evidence" value="ECO:0000318"/>
    <property type="project" value="GO_Central"/>
</dbReference>
<dbReference type="AlphaFoldDB" id="A0A0D1BVE7"/>
<dbReference type="Proteomes" id="UP000000561">
    <property type="component" value="Chromosome 21"/>
</dbReference>
<reference evidence="6 7" key="1">
    <citation type="journal article" date="2006" name="Nature">
        <title>Insights from the genome of the biotrophic fungal plant pathogen Ustilago maydis.</title>
        <authorList>
            <person name="Kamper J."/>
            <person name="Kahmann R."/>
            <person name="Bolker M."/>
            <person name="Ma L.J."/>
            <person name="Brefort T."/>
            <person name="Saville B.J."/>
            <person name="Banuett F."/>
            <person name="Kronstad J.W."/>
            <person name="Gold S.E."/>
            <person name="Muller O."/>
            <person name="Perlin M.H."/>
            <person name="Wosten H.A."/>
            <person name="de Vries R."/>
            <person name="Ruiz-Herrera J."/>
            <person name="Reynaga-Pena C.G."/>
            <person name="Snetselaar K."/>
            <person name="McCann M."/>
            <person name="Perez-Martin J."/>
            <person name="Feldbrugge M."/>
            <person name="Basse C.W."/>
            <person name="Steinberg G."/>
            <person name="Ibeas J.I."/>
            <person name="Holloman W."/>
            <person name="Guzman P."/>
            <person name="Farman M."/>
            <person name="Stajich J.E."/>
            <person name="Sentandreu R."/>
            <person name="Gonzalez-Prieto J.M."/>
            <person name="Kennell J.C."/>
            <person name="Molina L."/>
            <person name="Schirawski J."/>
            <person name="Mendoza-Mendoza A."/>
            <person name="Greilinger D."/>
            <person name="Munch K."/>
            <person name="Rossel N."/>
            <person name="Scherer M."/>
            <person name="Vranes M."/>
            <person name="Ladendorf O."/>
            <person name="Vincon V."/>
            <person name="Fuchs U."/>
            <person name="Sandrock B."/>
            <person name="Meng S."/>
            <person name="Ho E.C."/>
            <person name="Cahill M.J."/>
            <person name="Boyce K.J."/>
            <person name="Klose J."/>
            <person name="Klosterman S.J."/>
            <person name="Deelstra H.J."/>
            <person name="Ortiz-Castellanos L."/>
            <person name="Li W."/>
            <person name="Sanchez-Alonso P."/>
            <person name="Schreier P.H."/>
            <person name="Hauser-Hahn I."/>
            <person name="Vaupel M."/>
            <person name="Koopmann E."/>
            <person name="Friedrich G."/>
            <person name="Voss H."/>
            <person name="Schluter T."/>
            <person name="Margolis J."/>
            <person name="Platt D."/>
            <person name="Swimmer C."/>
            <person name="Gnirke A."/>
            <person name="Chen F."/>
            <person name="Vysotskaia V."/>
            <person name="Mannhaupt G."/>
            <person name="Guldener U."/>
            <person name="Munsterkotter M."/>
            <person name="Haase D."/>
            <person name="Oesterheld M."/>
            <person name="Mewes H.W."/>
            <person name="Mauceli E.W."/>
            <person name="DeCaprio D."/>
            <person name="Wade C.M."/>
            <person name="Butler J."/>
            <person name="Young S."/>
            <person name="Jaffe D.B."/>
            <person name="Calvo S."/>
            <person name="Nusbaum C."/>
            <person name="Galagan J."/>
            <person name="Birren B.W."/>
        </authorList>
    </citation>
    <scope>NUCLEOTIDE SEQUENCE [LARGE SCALE GENOMIC DNA]</scope>
    <source>
        <strain evidence="7">DSM 14603 / FGSC 9021 / UM521</strain>
    </source>
</reference>